<dbReference type="EMBL" id="SCFV01000015">
    <property type="protein sequence ID" value="TRO11727.1"/>
    <property type="molecule type" value="Genomic_DNA"/>
</dbReference>
<name>A0ABD7RNE7_ECTME</name>
<comment type="caution">
    <text evidence="1">The sequence shown here is derived from an EMBL/GenBank/DDBJ whole genome shotgun (WGS) entry which is preliminary data.</text>
</comment>
<evidence type="ECO:0000313" key="2">
    <source>
        <dbReference type="Proteomes" id="UP000317327"/>
    </source>
</evidence>
<dbReference type="AlphaFoldDB" id="A0ABD7RNE7"/>
<gene>
    <name evidence="1" type="ORF">EQ836_23830</name>
</gene>
<organism evidence="1 2">
    <name type="scientific">Ectopseudomonas mendocina</name>
    <name type="common">Pseudomonas mendocina</name>
    <dbReference type="NCBI Taxonomy" id="300"/>
    <lineage>
        <taxon>Bacteria</taxon>
        <taxon>Pseudomonadati</taxon>
        <taxon>Pseudomonadota</taxon>
        <taxon>Gammaproteobacteria</taxon>
        <taxon>Pseudomonadales</taxon>
        <taxon>Pseudomonadaceae</taxon>
        <taxon>Ectopseudomonas</taxon>
    </lineage>
</organism>
<protein>
    <submittedName>
        <fullName evidence="1">Uncharacterized protein</fullName>
    </submittedName>
</protein>
<proteinExistence type="predicted"/>
<evidence type="ECO:0000313" key="1">
    <source>
        <dbReference type="EMBL" id="TRO11727.1"/>
    </source>
</evidence>
<accession>A0ABD7RNE7</accession>
<sequence>MMQRFINHWQTALSATLAPSAEQMTVPVAAAGLLSFAAGAWYKATLTNAARSAWEIVTVTAQAGGVLTIDRAQEGTAAAEWPAGSAVFIELTAGALHDLASQIAALTARVAALEQGGGTDPEPGPDGALTDAAGNLLVDQAGNALVRG</sequence>
<dbReference type="Proteomes" id="UP000317327">
    <property type="component" value="Unassembled WGS sequence"/>
</dbReference>
<reference evidence="1 2" key="1">
    <citation type="submission" date="2019-01" db="EMBL/GenBank/DDBJ databases">
        <title>Whole genome shotgun sequencing of Pseudomonas spp. isolated by its ability to degrade furfural.</title>
        <authorList>
            <person name="Donoso R."/>
            <person name="Farkas C."/>
            <person name="Villegas P."/>
            <person name="Gonzales-Toro F."/>
            <person name="Guajardo-Parra M."/>
            <person name="Araya-Nail M."/>
            <person name="Morgante V."/>
            <person name="Perez-Pantoja D."/>
        </authorList>
    </citation>
    <scope>NUCLEOTIDE SEQUENCE [LARGE SCALE GENOMIC DNA]</scope>
    <source>
        <strain evidence="1 2">VN231</strain>
    </source>
</reference>